<dbReference type="GO" id="GO:0008236">
    <property type="term" value="F:serine-type peptidase activity"/>
    <property type="evidence" value="ECO:0007669"/>
    <property type="project" value="InterPro"/>
</dbReference>
<evidence type="ECO:0000313" key="4">
    <source>
        <dbReference type="EMBL" id="SUZ70284.1"/>
    </source>
</evidence>
<sequence>MNTMLNNFRAYITPLAVLAILGGVTQLSAQQGNIEIREIRLGGRGGSNVVGGPGSANYDLAARFAPYKIQEMVHSTTVSPNWIEGSERFWYEWENSDGTFYNIVDPVRGTKSQLFDNDRIAAELTRITLDPWDGQHLPIRNIRFIDANTLQFDVESSQDEDADEEEDVDTEEEEEDSDQEGRSEKKMYHFEYDVGTQTLRELEDYESPNNHPGWANVSPDGETVVFARNYNLWMISGSDYESILDARRGESGDEATEAEEDVEVEEIQLTTDGEEFYAYGGSGGRGETNVTSEENKDDRKRAGVVWSKDSQKFALVRRDQREVGDLWVVHAVGNKRPELESYKYDMPGEENVSQSELLIYDIAARNMVQVNDDPWKDQMMSVTSDRQFVYPDSDEPRQQVWLSDNSDELWFTRTSRDRKRTDVMIANAATGEVQTIIEDRLNTYMETRNVERLDNGDLLWWSERDGWAHIYRYGSDGTLKNRVTEGPWHVDGIAGVDNERGYVFVLGQGRESGEDPYYQHLYRVNLDGSGLTLLNPGDFDHRVTMGESSRFFVESHSRVNTTPASALFSASGEKILDLETADFSALTEAGYEFPEPFKAEADDGVTDMYGVMYKPYDFDPNKKYPIVAYVYPGPQTESVSKFFSTNASEQALAQFGFIVVTLGNRGGNPDRSKWYHNYGYGDLRDYGLADKKAVLEQLGDRHDFIDLDRVGIYGHSGGGFMSTAAMLVYPDFFKAAVSSSGNHNNDVYNRNWSETHHGVQEVVDDEGNVSFEFDIEKNSDLAANLKGHLLLTTGDIDNNVHHAGTFRMAEALIRANKRFDFFMFPGQRHGYGNMSDYWFWLRAEYFVKHLLGDDEWNANLLQLQVEQPKTR</sequence>
<dbReference type="PANTHER" id="PTHR11731:SF118">
    <property type="entry name" value="BLR1971 PROTEIN"/>
    <property type="match status" value="1"/>
</dbReference>
<dbReference type="AlphaFoldDB" id="A0A381PUH0"/>
<dbReference type="InterPro" id="IPR001375">
    <property type="entry name" value="Peptidase_S9_cat"/>
</dbReference>
<dbReference type="GO" id="GO:0006508">
    <property type="term" value="P:proteolysis"/>
    <property type="evidence" value="ECO:0007669"/>
    <property type="project" value="InterPro"/>
</dbReference>
<dbReference type="InterPro" id="IPR050278">
    <property type="entry name" value="Serine_Prot_S9B/DPPIV"/>
</dbReference>
<evidence type="ECO:0008006" key="5">
    <source>
        <dbReference type="Google" id="ProtNLM"/>
    </source>
</evidence>
<gene>
    <name evidence="4" type="ORF">METZ01_LOCUS23138</name>
</gene>
<accession>A0A381PUH0</accession>
<feature type="domain" description="Dipeptidylpeptidase IV N-terminal" evidence="3">
    <location>
        <begin position="264"/>
        <end position="562"/>
    </location>
</feature>
<feature type="region of interest" description="Disordered" evidence="1">
    <location>
        <begin position="153"/>
        <end position="188"/>
    </location>
</feature>
<dbReference type="InterPro" id="IPR029058">
    <property type="entry name" value="AB_hydrolase_fold"/>
</dbReference>
<dbReference type="Gene3D" id="2.140.10.30">
    <property type="entry name" value="Dipeptidylpeptidase IV, N-terminal domain"/>
    <property type="match status" value="1"/>
</dbReference>
<dbReference type="SUPFAM" id="SSF82171">
    <property type="entry name" value="DPP6 N-terminal domain-like"/>
    <property type="match status" value="1"/>
</dbReference>
<evidence type="ECO:0000259" key="2">
    <source>
        <dbReference type="Pfam" id="PF00326"/>
    </source>
</evidence>
<dbReference type="InterPro" id="IPR002469">
    <property type="entry name" value="Peptidase_S9B_N"/>
</dbReference>
<evidence type="ECO:0000256" key="1">
    <source>
        <dbReference type="SAM" id="MobiDB-lite"/>
    </source>
</evidence>
<dbReference type="Pfam" id="PF00930">
    <property type="entry name" value="DPPIV_N"/>
    <property type="match status" value="1"/>
</dbReference>
<dbReference type="PANTHER" id="PTHR11731">
    <property type="entry name" value="PROTEASE FAMILY S9B,C DIPEPTIDYL-PEPTIDASE IV-RELATED"/>
    <property type="match status" value="1"/>
</dbReference>
<reference evidence="4" key="1">
    <citation type="submission" date="2018-05" db="EMBL/GenBank/DDBJ databases">
        <authorList>
            <person name="Lanie J.A."/>
            <person name="Ng W.-L."/>
            <person name="Kazmierczak K.M."/>
            <person name="Andrzejewski T.M."/>
            <person name="Davidsen T.M."/>
            <person name="Wayne K.J."/>
            <person name="Tettelin H."/>
            <person name="Glass J.I."/>
            <person name="Rusch D."/>
            <person name="Podicherti R."/>
            <person name="Tsui H.-C.T."/>
            <person name="Winkler M.E."/>
        </authorList>
    </citation>
    <scope>NUCLEOTIDE SEQUENCE</scope>
</reference>
<protein>
    <recommendedName>
        <fullName evidence="5">Peptidase S9 prolyl oligopeptidase catalytic domain-containing protein</fullName>
    </recommendedName>
</protein>
<dbReference type="Pfam" id="PF00326">
    <property type="entry name" value="Peptidase_S9"/>
    <property type="match status" value="1"/>
</dbReference>
<feature type="compositionally biased region" description="Basic and acidic residues" evidence="1">
    <location>
        <begin position="179"/>
        <end position="188"/>
    </location>
</feature>
<feature type="domain" description="Peptidase S9 prolyl oligopeptidase catalytic" evidence="2">
    <location>
        <begin position="647"/>
        <end position="850"/>
    </location>
</feature>
<evidence type="ECO:0000259" key="3">
    <source>
        <dbReference type="Pfam" id="PF00930"/>
    </source>
</evidence>
<dbReference type="EMBL" id="UINC01001086">
    <property type="protein sequence ID" value="SUZ70284.1"/>
    <property type="molecule type" value="Genomic_DNA"/>
</dbReference>
<proteinExistence type="predicted"/>
<feature type="region of interest" description="Disordered" evidence="1">
    <location>
        <begin position="277"/>
        <end position="296"/>
    </location>
</feature>
<dbReference type="SUPFAM" id="SSF53474">
    <property type="entry name" value="alpha/beta-Hydrolases"/>
    <property type="match status" value="1"/>
</dbReference>
<organism evidence="4">
    <name type="scientific">marine metagenome</name>
    <dbReference type="NCBI Taxonomy" id="408172"/>
    <lineage>
        <taxon>unclassified sequences</taxon>
        <taxon>metagenomes</taxon>
        <taxon>ecological metagenomes</taxon>
    </lineage>
</organism>
<dbReference type="Gene3D" id="3.40.50.1820">
    <property type="entry name" value="alpha/beta hydrolase"/>
    <property type="match status" value="1"/>
</dbReference>
<name>A0A381PUH0_9ZZZZ</name>
<feature type="compositionally biased region" description="Acidic residues" evidence="1">
    <location>
        <begin position="156"/>
        <end position="178"/>
    </location>
</feature>